<dbReference type="RefSeq" id="WP_225944030.1">
    <property type="nucleotide sequence ID" value="NZ_JACHJQ010000003.1"/>
</dbReference>
<accession>A0A7W7Q4Q1</accession>
<evidence type="ECO:0000256" key="1">
    <source>
        <dbReference type="SAM" id="Phobius"/>
    </source>
</evidence>
<evidence type="ECO:0000313" key="3">
    <source>
        <dbReference type="Proteomes" id="UP000520767"/>
    </source>
</evidence>
<organism evidence="2 3">
    <name type="scientific">Actinophytocola algeriensis</name>
    <dbReference type="NCBI Taxonomy" id="1768010"/>
    <lineage>
        <taxon>Bacteria</taxon>
        <taxon>Bacillati</taxon>
        <taxon>Actinomycetota</taxon>
        <taxon>Actinomycetes</taxon>
        <taxon>Pseudonocardiales</taxon>
        <taxon>Pseudonocardiaceae</taxon>
    </lineage>
</organism>
<name>A0A7W7Q4Q1_9PSEU</name>
<feature type="transmembrane region" description="Helical" evidence="1">
    <location>
        <begin position="49"/>
        <end position="69"/>
    </location>
</feature>
<feature type="transmembrane region" description="Helical" evidence="1">
    <location>
        <begin position="143"/>
        <end position="164"/>
    </location>
</feature>
<comment type="caution">
    <text evidence="2">The sequence shown here is derived from an EMBL/GenBank/DDBJ whole genome shotgun (WGS) entry which is preliminary data.</text>
</comment>
<feature type="transmembrane region" description="Helical" evidence="1">
    <location>
        <begin position="258"/>
        <end position="284"/>
    </location>
</feature>
<protein>
    <submittedName>
        <fullName evidence="2">Uncharacterized protein</fullName>
    </submittedName>
</protein>
<dbReference type="EMBL" id="JACHJQ010000003">
    <property type="protein sequence ID" value="MBB4907026.1"/>
    <property type="molecule type" value="Genomic_DNA"/>
</dbReference>
<feature type="transmembrane region" description="Helical" evidence="1">
    <location>
        <begin position="300"/>
        <end position="319"/>
    </location>
</feature>
<sequence>MSSSLRPGQPAENVEVADSGDVSAAYPVIPAAATSAFVNGHFPRRRWKVVGFSVLAGFLLTVIWSASFVDSVIGDSVANAMLGHDAKETAITGAAAGIVFAFVSGLAGTFTACNIAVFGTVAPMVGGAGGRWQQVLTTLRPMLWLAVGMVVVSAVYGVVVGLVGTGMPQFDTAASQPGEIPGRLGQSMVVFGLIGVVMAYLGLASLGFVRDPFARIAPRFPNAPLVFMGALVGAFLIGRPFPLFRMLFRDAAESGNPFYGAGAFVLQSIGNIVVLAVLMLIIAFTSGRLQRWLAADPRRLTVLTGAALIIPGVFLVLYWDVRLLAMLDIIPWFPVAPWV</sequence>
<keyword evidence="1" id="KW-0472">Membrane</keyword>
<keyword evidence="1" id="KW-0812">Transmembrane</keyword>
<reference evidence="2 3" key="1">
    <citation type="submission" date="2020-08" db="EMBL/GenBank/DDBJ databases">
        <title>Genomic Encyclopedia of Type Strains, Phase III (KMG-III): the genomes of soil and plant-associated and newly described type strains.</title>
        <authorList>
            <person name="Whitman W."/>
        </authorList>
    </citation>
    <scope>NUCLEOTIDE SEQUENCE [LARGE SCALE GENOMIC DNA]</scope>
    <source>
        <strain evidence="2 3">CECT 8960</strain>
    </source>
</reference>
<gene>
    <name evidence="2" type="ORF">FHR82_003246</name>
</gene>
<proteinExistence type="predicted"/>
<keyword evidence="3" id="KW-1185">Reference proteome</keyword>
<feature type="transmembrane region" description="Helical" evidence="1">
    <location>
        <begin position="89"/>
        <end position="122"/>
    </location>
</feature>
<evidence type="ECO:0000313" key="2">
    <source>
        <dbReference type="EMBL" id="MBB4907026.1"/>
    </source>
</evidence>
<feature type="transmembrane region" description="Helical" evidence="1">
    <location>
        <begin position="184"/>
        <end position="208"/>
    </location>
</feature>
<dbReference type="Proteomes" id="UP000520767">
    <property type="component" value="Unassembled WGS sequence"/>
</dbReference>
<keyword evidence="1" id="KW-1133">Transmembrane helix</keyword>
<dbReference type="AlphaFoldDB" id="A0A7W7Q4Q1"/>
<feature type="transmembrane region" description="Helical" evidence="1">
    <location>
        <begin position="220"/>
        <end position="238"/>
    </location>
</feature>